<evidence type="ECO:0000256" key="6">
    <source>
        <dbReference type="SAM" id="MobiDB-lite"/>
    </source>
</evidence>
<name>A0ABV0J0Z6_9NEIS</name>
<evidence type="ECO:0000256" key="5">
    <source>
        <dbReference type="ARBA" id="ARBA00023172"/>
    </source>
</evidence>
<evidence type="ECO:0000256" key="2">
    <source>
        <dbReference type="ARBA" id="ARBA00015553"/>
    </source>
</evidence>
<dbReference type="RefSeq" id="WP_199153497.1">
    <property type="nucleotide sequence ID" value="NZ_JBDXMI010000015.1"/>
</dbReference>
<keyword evidence="4" id="KW-0067">ATP-binding</keyword>
<evidence type="ECO:0000313" key="9">
    <source>
        <dbReference type="Proteomes" id="UP001462502"/>
    </source>
</evidence>
<dbReference type="Gene3D" id="3.40.50.300">
    <property type="entry name" value="P-loop containing nucleotide triphosphate hydrolases"/>
    <property type="match status" value="1"/>
</dbReference>
<dbReference type="PANTHER" id="PTHR45900:SF1">
    <property type="entry name" value="MITOCHONDRIAL DNA REPAIR PROTEIN RECA HOMOLOG-RELATED"/>
    <property type="match status" value="1"/>
</dbReference>
<reference evidence="8 9" key="1">
    <citation type="submission" date="2024-05" db="EMBL/GenBank/DDBJ databases">
        <authorList>
            <person name="De Oliveira J.P."/>
            <person name="Noriler S.A."/>
            <person name="De Oliveira A.G."/>
            <person name="Sipoli D.S."/>
        </authorList>
    </citation>
    <scope>NUCLEOTIDE SEQUENCE [LARGE SCALE GENOMIC DNA]</scope>
    <source>
        <strain evidence="8 9">LABIM192</strain>
    </source>
</reference>
<dbReference type="EMBL" id="JBDXMI010000015">
    <property type="protein sequence ID" value="MEO9387202.1"/>
    <property type="molecule type" value="Genomic_DNA"/>
</dbReference>
<keyword evidence="5" id="KW-0233">DNA recombination</keyword>
<organism evidence="8 9">
    <name type="scientific">Chromobacterium phragmitis</name>
    <dbReference type="NCBI Taxonomy" id="2202141"/>
    <lineage>
        <taxon>Bacteria</taxon>
        <taxon>Pseudomonadati</taxon>
        <taxon>Pseudomonadota</taxon>
        <taxon>Betaproteobacteria</taxon>
        <taxon>Neisseriales</taxon>
        <taxon>Chromobacteriaceae</taxon>
        <taxon>Chromobacterium</taxon>
    </lineage>
</organism>
<gene>
    <name evidence="8" type="ORF">ABI908_24205</name>
</gene>
<accession>A0ABV0J0Z6</accession>
<proteinExistence type="inferred from homology"/>
<sequence>MAKSPWDAMNDALGFTGAQSIDTLHYMDTGLPPFNKIMSGHYDKGLPNGKMIEIYGESSSGKTLMATNMMISAQQCGGAAIFIDFERSFDVGFAAKLGLNPSQAFSYHKPRSWEEGNNAIIKAARWIRDKKLIPDDAPILAVLDSIAAAPAASTVAKDIDDLNMNDTTALARVTSTTFKSIKQHADDLNVTLVYLNQVRDSMDMYGPKTKTPGGRAVVFFADARFEVKRKIERDPKTKEAVGQVITVKNIKNKFARPEQSFEVPVTFLDNGGVEFDVVAATVEFAVSKGMIEQAGSRVIWGGKSLYKSQVIEAVKKDPDGLRKLTEWLVANDKSAADDAAAGSDKDYSDAECESAA</sequence>
<dbReference type="PROSITE" id="PS50163">
    <property type="entry name" value="RECA_3"/>
    <property type="match status" value="1"/>
</dbReference>
<evidence type="ECO:0000256" key="3">
    <source>
        <dbReference type="ARBA" id="ARBA00022741"/>
    </source>
</evidence>
<evidence type="ECO:0000256" key="1">
    <source>
        <dbReference type="ARBA" id="ARBA00009391"/>
    </source>
</evidence>
<comment type="similarity">
    <text evidence="1">Belongs to the RecA family.</text>
</comment>
<dbReference type="Proteomes" id="UP001462502">
    <property type="component" value="Unassembled WGS sequence"/>
</dbReference>
<comment type="caution">
    <text evidence="8">The sequence shown here is derived from an EMBL/GenBank/DDBJ whole genome shotgun (WGS) entry which is preliminary data.</text>
</comment>
<feature type="domain" description="RecA family profile 2" evidence="7">
    <location>
        <begin position="204"/>
        <end position="273"/>
    </location>
</feature>
<dbReference type="Pfam" id="PF00154">
    <property type="entry name" value="RecA_N"/>
    <property type="match status" value="1"/>
</dbReference>
<keyword evidence="9" id="KW-1185">Reference proteome</keyword>
<dbReference type="InterPro" id="IPR013765">
    <property type="entry name" value="DNA_recomb/repair_RecA"/>
</dbReference>
<evidence type="ECO:0000259" key="7">
    <source>
        <dbReference type="PROSITE" id="PS50163"/>
    </source>
</evidence>
<evidence type="ECO:0000313" key="8">
    <source>
        <dbReference type="EMBL" id="MEO9387202.1"/>
    </source>
</evidence>
<protein>
    <recommendedName>
        <fullName evidence="2">Protein RecA</fullName>
    </recommendedName>
</protein>
<dbReference type="PANTHER" id="PTHR45900">
    <property type="entry name" value="RECA"/>
    <property type="match status" value="1"/>
</dbReference>
<dbReference type="InterPro" id="IPR027417">
    <property type="entry name" value="P-loop_NTPase"/>
</dbReference>
<dbReference type="InterPro" id="IPR049428">
    <property type="entry name" value="RecA-like_N"/>
</dbReference>
<keyword evidence="3" id="KW-0547">Nucleotide-binding</keyword>
<dbReference type="InterPro" id="IPR020587">
    <property type="entry name" value="RecA_monomer-monomer_interface"/>
</dbReference>
<feature type="region of interest" description="Disordered" evidence="6">
    <location>
        <begin position="335"/>
        <end position="356"/>
    </location>
</feature>
<dbReference type="SUPFAM" id="SSF52540">
    <property type="entry name" value="P-loop containing nucleoside triphosphate hydrolases"/>
    <property type="match status" value="1"/>
</dbReference>
<evidence type="ECO:0000256" key="4">
    <source>
        <dbReference type="ARBA" id="ARBA00022840"/>
    </source>
</evidence>